<dbReference type="Pfam" id="PF00498">
    <property type="entry name" value="FHA"/>
    <property type="match status" value="1"/>
</dbReference>
<dbReference type="Gene3D" id="2.60.200.20">
    <property type="match status" value="1"/>
</dbReference>
<dbReference type="PANTHER" id="PTHR36115">
    <property type="entry name" value="PROLINE-RICH ANTIGEN HOMOLOG-RELATED"/>
    <property type="match status" value="1"/>
</dbReference>
<evidence type="ECO:0000256" key="8">
    <source>
        <dbReference type="SAM" id="Phobius"/>
    </source>
</evidence>
<dbReference type="Pfam" id="PF06271">
    <property type="entry name" value="RDD"/>
    <property type="match status" value="1"/>
</dbReference>
<dbReference type="InterPro" id="IPR000253">
    <property type="entry name" value="FHA_dom"/>
</dbReference>
<dbReference type="PANTHER" id="PTHR36115:SF6">
    <property type="entry name" value="PROLINE-RICH ANTIGEN HOMOLOG"/>
    <property type="match status" value="1"/>
</dbReference>
<protein>
    <submittedName>
        <fullName evidence="10">RDD family protein</fullName>
    </submittedName>
</protein>
<feature type="domain" description="FHA" evidence="9">
    <location>
        <begin position="354"/>
        <end position="405"/>
    </location>
</feature>
<evidence type="ECO:0000256" key="7">
    <source>
        <dbReference type="SAM" id="MobiDB-lite"/>
    </source>
</evidence>
<dbReference type="EMBL" id="JAWQEV010000003">
    <property type="protein sequence ID" value="MDW4573523.1"/>
    <property type="molecule type" value="Genomic_DNA"/>
</dbReference>
<dbReference type="CDD" id="cd00060">
    <property type="entry name" value="FHA"/>
    <property type="match status" value="1"/>
</dbReference>
<gene>
    <name evidence="10" type="ORF">R8Z58_12135</name>
</gene>
<feature type="transmembrane region" description="Helical" evidence="8">
    <location>
        <begin position="139"/>
        <end position="161"/>
    </location>
</feature>
<name>A0ABU4H2F9_9MICO</name>
<evidence type="ECO:0000256" key="2">
    <source>
        <dbReference type="ARBA" id="ARBA00022475"/>
    </source>
</evidence>
<dbReference type="RefSeq" id="WP_318354022.1">
    <property type="nucleotide sequence ID" value="NZ_JAWQEV010000003.1"/>
</dbReference>
<keyword evidence="6 8" id="KW-0472">Membrane</keyword>
<keyword evidence="2" id="KW-1003">Cell membrane</keyword>
<organism evidence="10 11">
    <name type="scientific">Microbacterium arthrosphaerae</name>
    <dbReference type="NCBI Taxonomy" id="792652"/>
    <lineage>
        <taxon>Bacteria</taxon>
        <taxon>Bacillati</taxon>
        <taxon>Actinomycetota</taxon>
        <taxon>Actinomycetes</taxon>
        <taxon>Micrococcales</taxon>
        <taxon>Microbacteriaceae</taxon>
        <taxon>Microbacterium</taxon>
    </lineage>
</organism>
<evidence type="ECO:0000256" key="4">
    <source>
        <dbReference type="ARBA" id="ARBA00022692"/>
    </source>
</evidence>
<keyword evidence="3" id="KW-0597">Phosphoprotein</keyword>
<evidence type="ECO:0000259" key="9">
    <source>
        <dbReference type="PROSITE" id="PS50006"/>
    </source>
</evidence>
<keyword evidence="5 8" id="KW-1133">Transmembrane helix</keyword>
<feature type="compositionally biased region" description="Pro residues" evidence="7">
    <location>
        <begin position="321"/>
        <end position="332"/>
    </location>
</feature>
<evidence type="ECO:0000256" key="3">
    <source>
        <dbReference type="ARBA" id="ARBA00022553"/>
    </source>
</evidence>
<keyword evidence="4 8" id="KW-0812">Transmembrane</keyword>
<keyword evidence="11" id="KW-1185">Reference proteome</keyword>
<evidence type="ECO:0000256" key="1">
    <source>
        <dbReference type="ARBA" id="ARBA00004651"/>
    </source>
</evidence>
<feature type="transmembrane region" description="Helical" evidence="8">
    <location>
        <begin position="84"/>
        <end position="108"/>
    </location>
</feature>
<dbReference type="PROSITE" id="PS50006">
    <property type="entry name" value="FHA_DOMAIN"/>
    <property type="match status" value="1"/>
</dbReference>
<feature type="region of interest" description="Disordered" evidence="7">
    <location>
        <begin position="277"/>
        <end position="334"/>
    </location>
</feature>
<dbReference type="InterPro" id="IPR010432">
    <property type="entry name" value="RDD"/>
</dbReference>
<dbReference type="SUPFAM" id="SSF49879">
    <property type="entry name" value="SMAD/FHA domain"/>
    <property type="match status" value="1"/>
</dbReference>
<dbReference type="InterPro" id="IPR051791">
    <property type="entry name" value="Pra-immunoreactive"/>
</dbReference>
<dbReference type="Proteomes" id="UP001283109">
    <property type="component" value="Unassembled WGS sequence"/>
</dbReference>
<sequence length="442" mass="47047">MIWEIDEQERLPDGVDSSGRPDPAYAASLGLIRAPFGRRALAFACDAAIWLILQLPLWLGAVPLLLKLLTGSVSPYGFVNHPSFVLAVIMAAVTVFLSLVFLVVQMVLAGRRGVTVGKGVCGIRLVNVRTLERPGVGAVLLRFLLVMVAGIVPAGSAVVLASPTFDADGRGRGWHDKATGVWAVDARRGLNPYDEKRMRIARKKVKIEPIAERSELPSLATPRDPRAQPEYRPGSRISAGVLGVARPSEEPAVVAEPPSAPLLQPQAPQAQLPQLIVPQAPSPSSHPAPQPQPHAQSQPQWQPPPLLPDQAPEPAASNPVAPVPPPPAPPAAPRSTRFALRWDTGSSIRVSGPILLGRNPDPVDHLDADPIAVPDESRSLSKTHLFVRPVDGGLEIVDWHSTNGSGLISGGVEQALLPGQPTRAVEGDRIRLGSRVADVIRV</sequence>
<comment type="caution">
    <text evidence="10">The sequence shown here is derived from an EMBL/GenBank/DDBJ whole genome shotgun (WGS) entry which is preliminary data.</text>
</comment>
<accession>A0ABU4H2F9</accession>
<evidence type="ECO:0000256" key="6">
    <source>
        <dbReference type="ARBA" id="ARBA00023136"/>
    </source>
</evidence>
<evidence type="ECO:0000256" key="5">
    <source>
        <dbReference type="ARBA" id="ARBA00022989"/>
    </source>
</evidence>
<comment type="subcellular location">
    <subcellularLocation>
        <location evidence="1">Cell membrane</location>
        <topology evidence="1">Multi-pass membrane protein</topology>
    </subcellularLocation>
</comment>
<feature type="transmembrane region" description="Helical" evidence="8">
    <location>
        <begin position="40"/>
        <end position="64"/>
    </location>
</feature>
<dbReference type="InterPro" id="IPR008984">
    <property type="entry name" value="SMAD_FHA_dom_sf"/>
</dbReference>
<reference evidence="10 11" key="1">
    <citation type="submission" date="2023-11" db="EMBL/GenBank/DDBJ databases">
        <title>Draft genome sequence of Microbacterium arthrosphaerae JCM 30492.</title>
        <authorList>
            <person name="Zhang G."/>
            <person name="Ding Y."/>
        </authorList>
    </citation>
    <scope>NUCLEOTIDE SEQUENCE [LARGE SCALE GENOMIC DNA]</scope>
    <source>
        <strain evidence="10 11">JCM 30492</strain>
    </source>
</reference>
<evidence type="ECO:0000313" key="11">
    <source>
        <dbReference type="Proteomes" id="UP001283109"/>
    </source>
</evidence>
<feature type="region of interest" description="Disordered" evidence="7">
    <location>
        <begin position="215"/>
        <end position="235"/>
    </location>
</feature>
<evidence type="ECO:0000313" key="10">
    <source>
        <dbReference type="EMBL" id="MDW4573523.1"/>
    </source>
</evidence>
<feature type="compositionally biased region" description="Pro residues" evidence="7">
    <location>
        <begin position="280"/>
        <end position="292"/>
    </location>
</feature>
<proteinExistence type="predicted"/>
<feature type="compositionally biased region" description="Low complexity" evidence="7">
    <location>
        <begin position="308"/>
        <end position="320"/>
    </location>
</feature>